<gene>
    <name evidence="3" type="ORF">DSCO28_34460</name>
</gene>
<name>A0A5K7ZR74_9BACT</name>
<comment type="subcellular location">
    <subcellularLocation>
        <location evidence="1">Cell envelope</location>
    </subcellularLocation>
</comment>
<dbReference type="Gene3D" id="2.40.30.170">
    <property type="match status" value="1"/>
</dbReference>
<dbReference type="GO" id="GO:0030313">
    <property type="term" value="C:cell envelope"/>
    <property type="evidence" value="ECO:0007669"/>
    <property type="project" value="UniProtKB-SubCell"/>
</dbReference>
<evidence type="ECO:0000313" key="3">
    <source>
        <dbReference type="EMBL" id="BBO82880.1"/>
    </source>
</evidence>
<evidence type="ECO:0000256" key="1">
    <source>
        <dbReference type="ARBA" id="ARBA00004196"/>
    </source>
</evidence>
<dbReference type="EMBL" id="AP021876">
    <property type="protein sequence ID" value="BBO82880.1"/>
    <property type="molecule type" value="Genomic_DNA"/>
</dbReference>
<dbReference type="PANTHER" id="PTHR32347:SF23">
    <property type="entry name" value="BLL5650 PROTEIN"/>
    <property type="match status" value="1"/>
</dbReference>
<dbReference type="InterPro" id="IPR050465">
    <property type="entry name" value="UPF0194_transport"/>
</dbReference>
<reference evidence="3 4" key="1">
    <citation type="submission" date="2019-11" db="EMBL/GenBank/DDBJ databases">
        <title>Comparative genomics of hydrocarbon-degrading Desulfosarcina strains.</title>
        <authorList>
            <person name="Watanabe M."/>
            <person name="Kojima H."/>
            <person name="Fukui M."/>
        </authorList>
    </citation>
    <scope>NUCLEOTIDE SEQUENCE [LARGE SCALE GENOMIC DNA]</scope>
    <source>
        <strain evidence="3 4">28bB2T</strain>
    </source>
</reference>
<organism evidence="3 4">
    <name type="scientific">Desulfosarcina ovata subsp. sediminis</name>
    <dbReference type="NCBI Taxonomy" id="885957"/>
    <lineage>
        <taxon>Bacteria</taxon>
        <taxon>Pseudomonadati</taxon>
        <taxon>Thermodesulfobacteriota</taxon>
        <taxon>Desulfobacteria</taxon>
        <taxon>Desulfobacterales</taxon>
        <taxon>Desulfosarcinaceae</taxon>
        <taxon>Desulfosarcina</taxon>
    </lineage>
</organism>
<accession>A0A5K7ZR74</accession>
<dbReference type="KEGG" id="dov:DSCO28_34460"/>
<protein>
    <submittedName>
        <fullName evidence="3">Uncharacterized protein</fullName>
    </submittedName>
</protein>
<evidence type="ECO:0000313" key="4">
    <source>
        <dbReference type="Proteomes" id="UP000425960"/>
    </source>
</evidence>
<dbReference type="Proteomes" id="UP000425960">
    <property type="component" value="Chromosome"/>
</dbReference>
<dbReference type="PANTHER" id="PTHR32347">
    <property type="entry name" value="EFFLUX SYSTEM COMPONENT YKNX-RELATED"/>
    <property type="match status" value="1"/>
</dbReference>
<dbReference type="AlphaFoldDB" id="A0A5K7ZR74"/>
<keyword evidence="2" id="KW-0175">Coiled coil</keyword>
<proteinExistence type="predicted"/>
<evidence type="ECO:0000256" key="2">
    <source>
        <dbReference type="ARBA" id="ARBA00023054"/>
    </source>
</evidence>
<dbReference type="RefSeq" id="WP_155323220.1">
    <property type="nucleotide sequence ID" value="NZ_AP021876.1"/>
</dbReference>
<dbReference type="SUPFAM" id="SSF111369">
    <property type="entry name" value="HlyD-like secretion proteins"/>
    <property type="match status" value="1"/>
</dbReference>
<sequence length="614" mass="68212">MNIADALELLRELRRNPASENFWNDFSLLMRSLAGAETCLLVDPNGYQDARILGADPAAADWLVQKAHELLASNQSRLEGLGGAASLQCSDLKARLRLLVAARVSAKPSLIAVLDIPARERSRLTELLLRIQLVADLSKREPVPTALPATMNENPAIMRKGHGELIDALELVADVMGEASFGAAVLILVNGLAARLGSSQVTLGWFDGGYIRVEAISHVSRFDVKTEHARLLESACEEAFDQERPLVYPSDDDTGRLLIAHRQLYQSLGPVRIHSLPLRSGEQPCQAVLLIVEQDVPVSKTKLEAIQVGLGLLMPWLSERRARDRWWGPRLFDWATERLGRLLGPEYPWQKVTALAVVGGLLYICLASWPFRLEAGAVMVTDRTRLIGAPFDGYVDQAYATTGDELAAGAPLAKLDVNDLLLQEAEIRARMRSLNADTDKARAQNNLADVEIAQARLAQSRAGLERVLHQRGQADIRAPFAGVIVEGERKDLLGAPVRKGDTLFRLAQIEGLYGQLELPERLIRFLNPEAKGELALLAQPDTRIPFQVTGIVPMAQIKNQQGNQFIVKVTFTQEPEKWWRPGMSGMARIEAGHRPIIWLWTYRLIDTLRMRLWW</sequence>